<evidence type="ECO:0000256" key="5">
    <source>
        <dbReference type="ARBA" id="ARBA00022989"/>
    </source>
</evidence>
<dbReference type="InterPro" id="IPR035921">
    <property type="entry name" value="F/V-ATP_Csub_sf"/>
</dbReference>
<evidence type="ECO:0000313" key="11">
    <source>
        <dbReference type="Proteomes" id="UP000074294"/>
    </source>
</evidence>
<dbReference type="EMBL" id="LQMQ01000044">
    <property type="protein sequence ID" value="KUO40289.1"/>
    <property type="molecule type" value="Genomic_DNA"/>
</dbReference>
<dbReference type="InterPro" id="IPR000245">
    <property type="entry name" value="ATPase_proteolipid_csu"/>
</dbReference>
<evidence type="ECO:0000256" key="3">
    <source>
        <dbReference type="ARBA" id="ARBA00022448"/>
    </source>
</evidence>
<dbReference type="AlphaFoldDB" id="A0A147JUV8"/>
<evidence type="ECO:0000256" key="1">
    <source>
        <dbReference type="ARBA" id="ARBA00004141"/>
    </source>
</evidence>
<evidence type="ECO:0000256" key="8">
    <source>
        <dbReference type="RuleBase" id="RU363060"/>
    </source>
</evidence>
<gene>
    <name evidence="10" type="ORF">APZ16_06050</name>
</gene>
<feature type="domain" description="V-ATPase proteolipid subunit C-like" evidence="9">
    <location>
        <begin position="98"/>
        <end position="156"/>
    </location>
</feature>
<comment type="subcellular location">
    <subcellularLocation>
        <location evidence="1">Membrane</location>
        <topology evidence="1">Multi-pass membrane protein</topology>
    </subcellularLocation>
</comment>
<dbReference type="CDD" id="cd18179">
    <property type="entry name" value="ATP-synt_Vo_Ao_c_NTPK_rpt1"/>
    <property type="match status" value="1"/>
</dbReference>
<keyword evidence="3 8" id="KW-0813">Transport</keyword>
<accession>A0A147JUV8</accession>
<dbReference type="STRING" id="1776334.APZ16_06050"/>
<name>A0A147JUV8_HADYE</name>
<protein>
    <recommendedName>
        <fullName evidence="9">V-ATPase proteolipid subunit C-like domain-containing protein</fullName>
    </recommendedName>
</protein>
<dbReference type="SUPFAM" id="SSF81333">
    <property type="entry name" value="F1F0 ATP synthase subunit C"/>
    <property type="match status" value="2"/>
</dbReference>
<dbReference type="PANTHER" id="PTHR10263">
    <property type="entry name" value="V-TYPE PROTON ATPASE PROTEOLIPID SUBUNIT"/>
    <property type="match status" value="1"/>
</dbReference>
<dbReference type="GO" id="GO:0033179">
    <property type="term" value="C:proton-transporting V-type ATPase, V0 domain"/>
    <property type="evidence" value="ECO:0007669"/>
    <property type="project" value="InterPro"/>
</dbReference>
<keyword evidence="4 8" id="KW-0812">Transmembrane</keyword>
<feature type="domain" description="V-ATPase proteolipid subunit C-like" evidence="9">
    <location>
        <begin position="13"/>
        <end position="71"/>
    </location>
</feature>
<proteinExistence type="inferred from homology"/>
<organism evidence="10 11">
    <name type="scientific">Hadarchaeum yellowstonense</name>
    <dbReference type="NCBI Taxonomy" id="1776334"/>
    <lineage>
        <taxon>Archaea</taxon>
        <taxon>Methanobacteriati</taxon>
        <taxon>Candidatus Hadarchaeota</taxon>
        <taxon>Candidatus Hadarchaeia</taxon>
        <taxon>Candidatus Hadarchaeales</taxon>
        <taxon>Candidatus Hadarchaeaceae</taxon>
        <taxon>Candidatus Hadarchaeum</taxon>
    </lineage>
</organism>
<evidence type="ECO:0000256" key="2">
    <source>
        <dbReference type="ARBA" id="ARBA00007296"/>
    </source>
</evidence>
<evidence type="ECO:0000256" key="7">
    <source>
        <dbReference type="ARBA" id="ARBA00023136"/>
    </source>
</evidence>
<keyword evidence="7 8" id="KW-0472">Membrane</keyword>
<reference evidence="10 11" key="1">
    <citation type="journal article" date="2016" name="Nat. Microbiol.">
        <title>Genomic inference of the metabolism of cosmopolitan subsurface Archaea, Hadesarchaea.</title>
        <authorList>
            <person name="Baker B.J."/>
            <person name="Saw J.H."/>
            <person name="Lind A.E."/>
            <person name="Lazar C.S."/>
            <person name="Hinrichs K.-U."/>
            <person name="Teske A.P."/>
            <person name="Ettema T.J."/>
        </authorList>
    </citation>
    <scope>NUCLEOTIDE SEQUENCE [LARGE SCALE GENOMIC DNA]</scope>
</reference>
<dbReference type="GO" id="GO:0046961">
    <property type="term" value="F:proton-transporting ATPase activity, rotational mechanism"/>
    <property type="evidence" value="ECO:0007669"/>
    <property type="project" value="InterPro"/>
</dbReference>
<feature type="transmembrane region" description="Helical" evidence="8">
    <location>
        <begin position="91"/>
        <end position="111"/>
    </location>
</feature>
<keyword evidence="6 8" id="KW-0406">Ion transport</keyword>
<dbReference type="PRINTS" id="PR00122">
    <property type="entry name" value="VACATPASE"/>
</dbReference>
<dbReference type="Gene3D" id="1.20.120.610">
    <property type="entry name" value="lithium bound rotor ring of v- atpase"/>
    <property type="match status" value="1"/>
</dbReference>
<evidence type="ECO:0000256" key="4">
    <source>
        <dbReference type="ARBA" id="ARBA00022692"/>
    </source>
</evidence>
<evidence type="ECO:0000313" key="10">
    <source>
        <dbReference type="EMBL" id="KUO40289.1"/>
    </source>
</evidence>
<evidence type="ECO:0000256" key="6">
    <source>
        <dbReference type="ARBA" id="ARBA00023065"/>
    </source>
</evidence>
<dbReference type="CDD" id="cd18180">
    <property type="entry name" value="ATP-synt_Vo_Ao_c_NTPK_rpt2"/>
    <property type="match status" value="1"/>
</dbReference>
<dbReference type="InterPro" id="IPR002379">
    <property type="entry name" value="ATPase_proteolipid_c-like_dom"/>
</dbReference>
<evidence type="ECO:0000259" key="9">
    <source>
        <dbReference type="Pfam" id="PF00137"/>
    </source>
</evidence>
<comment type="similarity">
    <text evidence="2 8">Belongs to the V-ATPase proteolipid subunit family.</text>
</comment>
<comment type="caution">
    <text evidence="10">The sequence shown here is derived from an EMBL/GenBank/DDBJ whole genome shotgun (WGS) entry which is preliminary data.</text>
</comment>
<feature type="transmembrane region" description="Helical" evidence="8">
    <location>
        <begin position="61"/>
        <end position="79"/>
    </location>
</feature>
<dbReference type="Proteomes" id="UP000074294">
    <property type="component" value="Unassembled WGS sequence"/>
</dbReference>
<feature type="transmembrane region" description="Helical" evidence="8">
    <location>
        <begin position="131"/>
        <end position="160"/>
    </location>
</feature>
<dbReference type="Pfam" id="PF00137">
    <property type="entry name" value="ATP-synt_C"/>
    <property type="match status" value="2"/>
</dbReference>
<keyword evidence="5 8" id="KW-1133">Transmembrane helix</keyword>
<sequence length="163" mass="16410">MRKLIPEGIWVALAAGLAIGIPGVMAGMGVGITGVAAAAVASEDPKKAYKAFVFQLLPGTQGIYGFVVGFLVIIGAGLAPSSVVPEMAKTGIVGLAVLAATLPAILQGFTSYPQGLVASAGVAAFAKKPEVFSVCLMYVVAVELYAILGVLASVLMLTFIGVL</sequence>